<feature type="compositionally biased region" description="Low complexity" evidence="2">
    <location>
        <begin position="14"/>
        <end position="26"/>
    </location>
</feature>
<reference evidence="4" key="2">
    <citation type="journal article" date="2023" name="Plants (Basel)">
        <title>Annotation of the Turnera subulata (Passifloraceae) Draft Genome Reveals the S-Locus Evolved after the Divergence of Turneroideae from Passifloroideae in a Stepwise Manner.</title>
        <authorList>
            <person name="Henning P.M."/>
            <person name="Roalson E.H."/>
            <person name="Mir W."/>
            <person name="McCubbin A.G."/>
            <person name="Shore J.S."/>
        </authorList>
    </citation>
    <scope>NUCLEOTIDE SEQUENCE</scope>
    <source>
        <strain evidence="4">F60SS</strain>
    </source>
</reference>
<evidence type="ECO:0000259" key="3">
    <source>
        <dbReference type="PROSITE" id="PS50222"/>
    </source>
</evidence>
<dbReference type="GO" id="GO:0005509">
    <property type="term" value="F:calcium ion binding"/>
    <property type="evidence" value="ECO:0007669"/>
    <property type="project" value="InterPro"/>
</dbReference>
<organism evidence="4 5">
    <name type="scientific">Turnera subulata</name>
    <dbReference type="NCBI Taxonomy" id="218843"/>
    <lineage>
        <taxon>Eukaryota</taxon>
        <taxon>Viridiplantae</taxon>
        <taxon>Streptophyta</taxon>
        <taxon>Embryophyta</taxon>
        <taxon>Tracheophyta</taxon>
        <taxon>Spermatophyta</taxon>
        <taxon>Magnoliopsida</taxon>
        <taxon>eudicotyledons</taxon>
        <taxon>Gunneridae</taxon>
        <taxon>Pentapetalae</taxon>
        <taxon>rosids</taxon>
        <taxon>fabids</taxon>
        <taxon>Malpighiales</taxon>
        <taxon>Passifloraceae</taxon>
        <taxon>Turnera</taxon>
    </lineage>
</organism>
<sequence>METPVGRQTAQEPSLSTSSSSSSSSSVGVRVFPLSFSPETRAMQVTNRLDHGPEKGEEPAAGLVIERLRFIDIDWQEVETRFDRLASTRKGPEPAVKWSDFGFCVGLQQSTEFANVLLRALRRRTRRNYKTDITKRELYSLWHCLVDPCFDSRVKIFFDMCDRNMDGRITESDIKQAILLCATTNKLSVTHEQAQEHAAPIMEVLDPEGRGYLEQHQVATLLNVSLPKGTVAPASHSKATVYQEPNMSRAEILFRTYW</sequence>
<dbReference type="InterPro" id="IPR018247">
    <property type="entry name" value="EF_Hand_1_Ca_BS"/>
</dbReference>
<feature type="region of interest" description="Disordered" evidence="2">
    <location>
        <begin position="1"/>
        <end position="27"/>
    </location>
</feature>
<dbReference type="AlphaFoldDB" id="A0A9Q0F4N7"/>
<proteinExistence type="predicted"/>
<dbReference type="GO" id="GO:0050664">
    <property type="term" value="F:oxidoreductase activity, acting on NAD(P)H, oxygen as acceptor"/>
    <property type="evidence" value="ECO:0007669"/>
    <property type="project" value="InterPro"/>
</dbReference>
<dbReference type="InterPro" id="IPR002048">
    <property type="entry name" value="EF_hand_dom"/>
</dbReference>
<dbReference type="PROSITE" id="PS50222">
    <property type="entry name" value="EF_HAND_2"/>
    <property type="match status" value="1"/>
</dbReference>
<dbReference type="Proteomes" id="UP001141552">
    <property type="component" value="Unassembled WGS sequence"/>
</dbReference>
<keyword evidence="5" id="KW-1185">Reference proteome</keyword>
<dbReference type="InterPro" id="IPR011992">
    <property type="entry name" value="EF-hand-dom_pair"/>
</dbReference>
<dbReference type="Gene3D" id="1.10.238.10">
    <property type="entry name" value="EF-hand"/>
    <property type="match status" value="1"/>
</dbReference>
<dbReference type="EMBL" id="JAKUCV010007294">
    <property type="protein sequence ID" value="KAJ4824015.1"/>
    <property type="molecule type" value="Genomic_DNA"/>
</dbReference>
<dbReference type="InterPro" id="IPR013623">
    <property type="entry name" value="NADPH_Ox"/>
</dbReference>
<dbReference type="PROSITE" id="PS00018">
    <property type="entry name" value="EF_HAND_1"/>
    <property type="match status" value="1"/>
</dbReference>
<feature type="domain" description="EF-hand" evidence="3">
    <location>
        <begin position="149"/>
        <end position="184"/>
    </location>
</feature>
<keyword evidence="1" id="KW-0106">Calcium</keyword>
<dbReference type="Pfam" id="PF08414">
    <property type="entry name" value="NADPH_Ox"/>
    <property type="match status" value="1"/>
</dbReference>
<dbReference type="OrthoDB" id="167398at2759"/>
<comment type="caution">
    <text evidence="4">The sequence shown here is derived from an EMBL/GenBank/DDBJ whole genome shotgun (WGS) entry which is preliminary data.</text>
</comment>
<evidence type="ECO:0000313" key="4">
    <source>
        <dbReference type="EMBL" id="KAJ4824015.1"/>
    </source>
</evidence>
<feature type="non-terminal residue" evidence="4">
    <location>
        <position position="1"/>
    </location>
</feature>
<evidence type="ECO:0000256" key="1">
    <source>
        <dbReference type="ARBA" id="ARBA00022837"/>
    </source>
</evidence>
<dbReference type="SUPFAM" id="SSF47473">
    <property type="entry name" value="EF-hand"/>
    <property type="match status" value="1"/>
</dbReference>
<feature type="compositionally biased region" description="Polar residues" evidence="2">
    <location>
        <begin position="1"/>
        <end position="13"/>
    </location>
</feature>
<evidence type="ECO:0000256" key="2">
    <source>
        <dbReference type="SAM" id="MobiDB-lite"/>
    </source>
</evidence>
<accession>A0A9Q0F4N7</accession>
<name>A0A9Q0F4N7_9ROSI</name>
<dbReference type="GO" id="GO:0004601">
    <property type="term" value="F:peroxidase activity"/>
    <property type="evidence" value="ECO:0007669"/>
    <property type="project" value="InterPro"/>
</dbReference>
<reference evidence="4" key="1">
    <citation type="submission" date="2022-02" db="EMBL/GenBank/DDBJ databases">
        <authorList>
            <person name="Henning P.M."/>
            <person name="McCubbin A.G."/>
            <person name="Shore J.S."/>
        </authorList>
    </citation>
    <scope>NUCLEOTIDE SEQUENCE</scope>
    <source>
        <strain evidence="4">F60SS</strain>
        <tissue evidence="4">Leaves</tissue>
    </source>
</reference>
<evidence type="ECO:0000313" key="5">
    <source>
        <dbReference type="Proteomes" id="UP001141552"/>
    </source>
</evidence>
<protein>
    <recommendedName>
        <fullName evidence="3">EF-hand domain-containing protein</fullName>
    </recommendedName>
</protein>
<gene>
    <name evidence="4" type="ORF">Tsubulata_046172</name>
</gene>